<dbReference type="EMBL" id="NPKI01000026">
    <property type="protein sequence ID" value="PAQ00270.1"/>
    <property type="molecule type" value="Genomic_DNA"/>
</dbReference>
<dbReference type="Proteomes" id="UP000216215">
    <property type="component" value="Unassembled WGS sequence"/>
</dbReference>
<sequence length="77" mass="8038">MANTTSKPAIRQVNADGLRHPRRDANETDAGAKPPTPKTAGTSKPSTAPLDNPVVNRNAGGPRQSGTTPRPTDKPLD</sequence>
<name>A0AB36R5Z4_9HYPH</name>
<organism evidence="2 3">
    <name type="scientific">Mesorhizobium mediterraneum</name>
    <dbReference type="NCBI Taxonomy" id="43617"/>
    <lineage>
        <taxon>Bacteria</taxon>
        <taxon>Pseudomonadati</taxon>
        <taxon>Pseudomonadota</taxon>
        <taxon>Alphaproteobacteria</taxon>
        <taxon>Hyphomicrobiales</taxon>
        <taxon>Phyllobacteriaceae</taxon>
        <taxon>Mesorhizobium</taxon>
    </lineage>
</organism>
<proteinExistence type="predicted"/>
<reference evidence="3" key="1">
    <citation type="submission" date="2017-08" db="EMBL/GenBank/DDBJ databases">
        <title>Mesorhizobium wenxinae sp. nov., a novel rhizobial species isolated from root nodules of chickpea (Cicer arietinum L.).</title>
        <authorList>
            <person name="Zhang J."/>
        </authorList>
    </citation>
    <scope>NUCLEOTIDE SEQUENCE [LARGE SCALE GENOMIC DNA]</scope>
    <source>
        <strain evidence="3">USDA 3392</strain>
    </source>
</reference>
<protein>
    <submittedName>
        <fullName evidence="2">Uncharacterized protein</fullName>
    </submittedName>
</protein>
<feature type="region of interest" description="Disordered" evidence="1">
    <location>
        <begin position="1"/>
        <end position="77"/>
    </location>
</feature>
<comment type="caution">
    <text evidence="2">The sequence shown here is derived from an EMBL/GenBank/DDBJ whole genome shotgun (WGS) entry which is preliminary data.</text>
</comment>
<keyword evidence="3" id="KW-1185">Reference proteome</keyword>
<evidence type="ECO:0000313" key="3">
    <source>
        <dbReference type="Proteomes" id="UP000216215"/>
    </source>
</evidence>
<accession>A0AB36R5Z4</accession>
<evidence type="ECO:0000256" key="1">
    <source>
        <dbReference type="SAM" id="MobiDB-lite"/>
    </source>
</evidence>
<evidence type="ECO:0000313" key="2">
    <source>
        <dbReference type="EMBL" id="PAQ00270.1"/>
    </source>
</evidence>
<gene>
    <name evidence="2" type="ORF">CIT25_20870</name>
</gene>
<dbReference type="AlphaFoldDB" id="A0AB36R5Z4"/>
<dbReference type="RefSeq" id="WP_095486403.1">
    <property type="nucleotide sequence ID" value="NZ_CP088151.1"/>
</dbReference>
<feature type="compositionally biased region" description="Basic and acidic residues" evidence="1">
    <location>
        <begin position="17"/>
        <end position="26"/>
    </location>
</feature>